<accession>A0A8X6N4L5</accession>
<dbReference type="Proteomes" id="UP000887013">
    <property type="component" value="Unassembled WGS sequence"/>
</dbReference>
<comment type="caution">
    <text evidence="1">The sequence shown here is derived from an EMBL/GenBank/DDBJ whole genome shotgun (WGS) entry which is preliminary data.</text>
</comment>
<feature type="non-terminal residue" evidence="1">
    <location>
        <position position="1"/>
    </location>
</feature>
<proteinExistence type="predicted"/>
<keyword evidence="2" id="KW-1185">Reference proteome</keyword>
<protein>
    <submittedName>
        <fullName evidence="1">Uncharacterized protein</fullName>
    </submittedName>
</protein>
<name>A0A8X6N4L5_NEPPI</name>
<evidence type="ECO:0000313" key="1">
    <source>
        <dbReference type="EMBL" id="GFS93265.1"/>
    </source>
</evidence>
<evidence type="ECO:0000313" key="2">
    <source>
        <dbReference type="Proteomes" id="UP000887013"/>
    </source>
</evidence>
<organism evidence="1 2">
    <name type="scientific">Nephila pilipes</name>
    <name type="common">Giant wood spider</name>
    <name type="synonym">Nephila maculata</name>
    <dbReference type="NCBI Taxonomy" id="299642"/>
    <lineage>
        <taxon>Eukaryota</taxon>
        <taxon>Metazoa</taxon>
        <taxon>Ecdysozoa</taxon>
        <taxon>Arthropoda</taxon>
        <taxon>Chelicerata</taxon>
        <taxon>Arachnida</taxon>
        <taxon>Araneae</taxon>
        <taxon>Araneomorphae</taxon>
        <taxon>Entelegynae</taxon>
        <taxon>Araneoidea</taxon>
        <taxon>Nephilidae</taxon>
        <taxon>Nephila</taxon>
    </lineage>
</organism>
<dbReference type="EMBL" id="BMAW01100080">
    <property type="protein sequence ID" value="GFS93265.1"/>
    <property type="molecule type" value="Genomic_DNA"/>
</dbReference>
<gene>
    <name evidence="1" type="ORF">NPIL_498651</name>
</gene>
<dbReference type="AlphaFoldDB" id="A0A8X6N4L5"/>
<reference evidence="1" key="1">
    <citation type="submission" date="2020-08" db="EMBL/GenBank/DDBJ databases">
        <title>Multicomponent nature underlies the extraordinary mechanical properties of spider dragline silk.</title>
        <authorList>
            <person name="Kono N."/>
            <person name="Nakamura H."/>
            <person name="Mori M."/>
            <person name="Yoshida Y."/>
            <person name="Ohtoshi R."/>
            <person name="Malay A.D."/>
            <person name="Moran D.A.P."/>
            <person name="Tomita M."/>
            <person name="Numata K."/>
            <person name="Arakawa K."/>
        </authorList>
    </citation>
    <scope>NUCLEOTIDE SEQUENCE</scope>
</reference>
<sequence>QEKEFICRTEAGAPAFTIHPEVASKACLPERTTDTYCTWRKNPLYPST</sequence>